<protein>
    <submittedName>
        <fullName evidence="1">Uncharacterized protein</fullName>
    </submittedName>
</protein>
<dbReference type="EMBL" id="JACHOC010000006">
    <property type="protein sequence ID" value="MBB4623203.1"/>
    <property type="molecule type" value="Genomic_DNA"/>
</dbReference>
<organism evidence="1 2">
    <name type="scientific">Parabacteroides faecis</name>
    <dbReference type="NCBI Taxonomy" id="1217282"/>
    <lineage>
        <taxon>Bacteria</taxon>
        <taxon>Pseudomonadati</taxon>
        <taxon>Bacteroidota</taxon>
        <taxon>Bacteroidia</taxon>
        <taxon>Bacteroidales</taxon>
        <taxon>Tannerellaceae</taxon>
        <taxon>Parabacteroides</taxon>
    </lineage>
</organism>
<reference evidence="1 2" key="1">
    <citation type="submission" date="2020-08" db="EMBL/GenBank/DDBJ databases">
        <title>Genomic Encyclopedia of Type Strains, Phase IV (KMG-IV): sequencing the most valuable type-strain genomes for metagenomic binning, comparative biology and taxonomic classification.</title>
        <authorList>
            <person name="Goeker M."/>
        </authorList>
    </citation>
    <scope>NUCLEOTIDE SEQUENCE [LARGE SCALE GENOMIC DNA]</scope>
    <source>
        <strain evidence="1 2">DSM 102983</strain>
    </source>
</reference>
<evidence type="ECO:0000313" key="2">
    <source>
        <dbReference type="Proteomes" id="UP000533637"/>
    </source>
</evidence>
<comment type="caution">
    <text evidence="1">The sequence shown here is derived from an EMBL/GenBank/DDBJ whole genome shotgun (WGS) entry which is preliminary data.</text>
</comment>
<proteinExistence type="predicted"/>
<dbReference type="Proteomes" id="UP000533637">
    <property type="component" value="Unassembled WGS sequence"/>
</dbReference>
<accession>A0ABR6KQZ7</accession>
<evidence type="ECO:0000313" key="1">
    <source>
        <dbReference type="EMBL" id="MBB4623203.1"/>
    </source>
</evidence>
<gene>
    <name evidence="1" type="ORF">GGQ57_003115</name>
</gene>
<name>A0ABR6KQZ7_9BACT</name>
<keyword evidence="2" id="KW-1185">Reference proteome</keyword>
<sequence length="31" mass="3639">MKDCTTRAYRYHCILIVFDNKNFNVKTGLSS</sequence>